<sequence>MGNFFLGLFSGSVAVFSYLTILFLFLWNFYFLDEAPKQYTSYKETTFNIELFEEVKTIEKKEKNIQKTQKTQKKIENVLEHKQESASKTANVGVGINELFQQVEAKRNVPKEALKPQSQDDKIARRKKALQSIQKIEDNLKEDIEKIISNVEVKKTMSFAVPKGEYNEFYAKVQEILYENWNPIKDQNENQAEVQIAIDYQGKFSYEILKLSGNLEFDKALKEFLDIMCNKEFPQYKGGNRTNIIVIFKTEV</sequence>
<protein>
    <recommendedName>
        <fullName evidence="4">TonB C-terminal domain-containing protein</fullName>
    </recommendedName>
</protein>
<evidence type="ECO:0000313" key="2">
    <source>
        <dbReference type="EMBL" id="KPH56139.1"/>
    </source>
</evidence>
<dbReference type="PATRIC" id="fig|35818.11.peg.709"/>
<name>A0A0N0LU96_9HELI</name>
<keyword evidence="1" id="KW-1133">Transmembrane helix</keyword>
<dbReference type="Proteomes" id="UP000037997">
    <property type="component" value="Unassembled WGS sequence"/>
</dbReference>
<evidence type="ECO:0000313" key="3">
    <source>
        <dbReference type="Proteomes" id="UP000037997"/>
    </source>
</evidence>
<dbReference type="EMBL" id="JNOC01000017">
    <property type="protein sequence ID" value="KPH56139.1"/>
    <property type="molecule type" value="Genomic_DNA"/>
</dbReference>
<keyword evidence="1" id="KW-0472">Membrane</keyword>
<dbReference type="Pfam" id="PF13103">
    <property type="entry name" value="TonB_2"/>
    <property type="match status" value="1"/>
</dbReference>
<reference evidence="2 3" key="1">
    <citation type="submission" date="2014-06" db="EMBL/GenBank/DDBJ databases">
        <title>Helicobacter pullorum isolates in fresh chicken meat - phenotypic and genotypic features.</title>
        <authorList>
            <person name="Borges V."/>
            <person name="Santos A."/>
            <person name="Correia C.B."/>
            <person name="Saraiva M."/>
            <person name="Menard A."/>
            <person name="Vieira L."/>
            <person name="Sampaio D.A."/>
            <person name="Gomes J.P."/>
            <person name="Oleastro M."/>
        </authorList>
    </citation>
    <scope>NUCLEOTIDE SEQUENCE [LARGE SCALE GENOMIC DNA]</scope>
    <source>
        <strain evidence="2 3">229334/12</strain>
    </source>
</reference>
<keyword evidence="1" id="KW-0812">Transmembrane</keyword>
<proteinExistence type="predicted"/>
<evidence type="ECO:0008006" key="4">
    <source>
        <dbReference type="Google" id="ProtNLM"/>
    </source>
</evidence>
<dbReference type="RefSeq" id="WP_054197736.1">
    <property type="nucleotide sequence ID" value="NZ_JNOC01000017.1"/>
</dbReference>
<feature type="transmembrane region" description="Helical" evidence="1">
    <location>
        <begin position="6"/>
        <end position="32"/>
    </location>
</feature>
<dbReference type="STRING" id="35818.HPU229336_09055"/>
<evidence type="ECO:0000256" key="1">
    <source>
        <dbReference type="SAM" id="Phobius"/>
    </source>
</evidence>
<accession>A0A0N0LU96</accession>
<gene>
    <name evidence="2" type="ORF">HPU229334_03585</name>
</gene>
<dbReference type="AlphaFoldDB" id="A0A0N0LU96"/>
<comment type="caution">
    <text evidence="2">The sequence shown here is derived from an EMBL/GenBank/DDBJ whole genome shotgun (WGS) entry which is preliminary data.</text>
</comment>
<organism evidence="2 3">
    <name type="scientific">Helicobacter pullorum</name>
    <dbReference type="NCBI Taxonomy" id="35818"/>
    <lineage>
        <taxon>Bacteria</taxon>
        <taxon>Pseudomonadati</taxon>
        <taxon>Campylobacterota</taxon>
        <taxon>Epsilonproteobacteria</taxon>
        <taxon>Campylobacterales</taxon>
        <taxon>Helicobacteraceae</taxon>
        <taxon>Helicobacter</taxon>
    </lineage>
</organism>